<protein>
    <submittedName>
        <fullName evidence="1">Uncharacterized protein</fullName>
    </submittedName>
</protein>
<name>A0AAU8B319_9CAUD</name>
<accession>A0AAU8B319</accession>
<organism evidence="1">
    <name type="scientific">Dulem virus 38</name>
    <dbReference type="NCBI Taxonomy" id="3145756"/>
    <lineage>
        <taxon>Viruses</taxon>
        <taxon>Duplodnaviria</taxon>
        <taxon>Heunggongvirae</taxon>
        <taxon>Uroviricota</taxon>
        <taxon>Caudoviricetes</taxon>
    </lineage>
</organism>
<proteinExistence type="predicted"/>
<evidence type="ECO:0000313" key="1">
    <source>
        <dbReference type="EMBL" id="XCD05730.1"/>
    </source>
</evidence>
<dbReference type="EMBL" id="PP511596">
    <property type="protein sequence ID" value="XCD05730.1"/>
    <property type="molecule type" value="Genomic_DNA"/>
</dbReference>
<reference evidence="1" key="1">
    <citation type="submission" date="2024-03" db="EMBL/GenBank/DDBJ databases">
        <title>Diverse circular DNA viruses in blood, oral, and fecal samples of captive lemurs.</title>
        <authorList>
            <person name="Paietta E.N."/>
            <person name="Kraberger S."/>
            <person name="Lund M.C."/>
            <person name="Custer J.M."/>
            <person name="Vargas K.M."/>
            <person name="Ehmke E.E."/>
            <person name="Yoder A.D."/>
            <person name="Varsani A."/>
        </authorList>
    </citation>
    <scope>NUCLEOTIDE SEQUENCE</scope>
    <source>
        <strain evidence="1">Duke_24SF_44</strain>
    </source>
</reference>
<sequence length="110" mass="12732">MRDFDRLPLLTPEEAYERAVERGSIGRPLFDADYRVRDLNSWKTLETLLRQDDVPEIVIASFGLRRFSATIDAINMLKARGWHTWQTVAEVYVGGEFREVQALRARYGGD</sequence>